<evidence type="ECO:0008006" key="5">
    <source>
        <dbReference type="Google" id="ProtNLM"/>
    </source>
</evidence>
<keyword evidence="4" id="KW-1185">Reference proteome</keyword>
<accession>A0ABU3M371</accession>
<feature type="region of interest" description="Disordered" evidence="1">
    <location>
        <begin position="22"/>
        <end position="41"/>
    </location>
</feature>
<evidence type="ECO:0000313" key="3">
    <source>
        <dbReference type="EMBL" id="MDT7845843.1"/>
    </source>
</evidence>
<dbReference type="Proteomes" id="UP001257948">
    <property type="component" value="Unassembled WGS sequence"/>
</dbReference>
<feature type="signal peptide" evidence="2">
    <location>
        <begin position="1"/>
        <end position="21"/>
    </location>
</feature>
<keyword evidence="2" id="KW-0732">Signal</keyword>
<proteinExistence type="predicted"/>
<evidence type="ECO:0000256" key="1">
    <source>
        <dbReference type="SAM" id="MobiDB-lite"/>
    </source>
</evidence>
<sequence length="195" mass="19924">MFRRSAVAVAAVGVLALVGCGADDSGGAVPEPTVTSGAPAPEVTADATAPEVTADATTPEVTADATTPEVTADATTPTPAPTIDPTQKLASLSISGGFAGVSQQVVLRGDGTVHARDNGRSVTRHLGAAEFRELRTLLGDPALDEVPDFTVNTGAADLFQYQLRFDGRTVMTDRSASHPALDRLIDALSAFLPKG</sequence>
<name>A0ABU3M371_9ACTN</name>
<dbReference type="RefSeq" id="WP_314206165.1">
    <property type="nucleotide sequence ID" value="NZ_JAVTLL010000029.1"/>
</dbReference>
<feature type="compositionally biased region" description="Low complexity" evidence="1">
    <location>
        <begin position="62"/>
        <end position="84"/>
    </location>
</feature>
<dbReference type="EMBL" id="JAVTLL010000029">
    <property type="protein sequence ID" value="MDT7845843.1"/>
    <property type="molecule type" value="Genomic_DNA"/>
</dbReference>
<evidence type="ECO:0000256" key="2">
    <source>
        <dbReference type="SAM" id="SignalP"/>
    </source>
</evidence>
<organism evidence="3 4">
    <name type="scientific">Streptomyces justiciae</name>
    <dbReference type="NCBI Taxonomy" id="2780140"/>
    <lineage>
        <taxon>Bacteria</taxon>
        <taxon>Bacillati</taxon>
        <taxon>Actinomycetota</taxon>
        <taxon>Actinomycetes</taxon>
        <taxon>Kitasatosporales</taxon>
        <taxon>Streptomycetaceae</taxon>
        <taxon>Streptomyces</taxon>
    </lineage>
</organism>
<reference evidence="4" key="1">
    <citation type="submission" date="2023-07" db="EMBL/GenBank/DDBJ databases">
        <title>Draft genome sequence of the endophytic actinobacterium Streptomyces justiciae WPN32, a potential antibiotic producer.</title>
        <authorList>
            <person name="Yasawong M."/>
            <person name="Pana W."/>
            <person name="Ganta P."/>
            <person name="Santapan N."/>
            <person name="Songngamsuk T."/>
            <person name="Phatcharaharikarn M."/>
            <person name="Kerdtoob S."/>
            <person name="Nantapong N."/>
        </authorList>
    </citation>
    <scope>NUCLEOTIDE SEQUENCE [LARGE SCALE GENOMIC DNA]</scope>
    <source>
        <strain evidence="4">WPN32</strain>
    </source>
</reference>
<feature type="chain" id="PRO_5046157874" description="Lipoprotein" evidence="2">
    <location>
        <begin position="22"/>
        <end position="195"/>
    </location>
</feature>
<protein>
    <recommendedName>
        <fullName evidence="5">Lipoprotein</fullName>
    </recommendedName>
</protein>
<dbReference type="PROSITE" id="PS51257">
    <property type="entry name" value="PROKAR_LIPOPROTEIN"/>
    <property type="match status" value="1"/>
</dbReference>
<gene>
    <name evidence="3" type="ORF">RQC66_34525</name>
</gene>
<comment type="caution">
    <text evidence="3">The sequence shown here is derived from an EMBL/GenBank/DDBJ whole genome shotgun (WGS) entry which is preliminary data.</text>
</comment>
<feature type="region of interest" description="Disordered" evidence="1">
    <location>
        <begin position="47"/>
        <end position="84"/>
    </location>
</feature>
<evidence type="ECO:0000313" key="4">
    <source>
        <dbReference type="Proteomes" id="UP001257948"/>
    </source>
</evidence>